<evidence type="ECO:0000313" key="3">
    <source>
        <dbReference type="Proteomes" id="UP001066276"/>
    </source>
</evidence>
<name>A0AAV7L9R1_PLEWA</name>
<protein>
    <submittedName>
        <fullName evidence="2">Uncharacterized protein</fullName>
    </submittedName>
</protein>
<keyword evidence="3" id="KW-1185">Reference proteome</keyword>
<feature type="non-terminal residue" evidence="2">
    <location>
        <position position="135"/>
    </location>
</feature>
<dbReference type="Proteomes" id="UP001066276">
    <property type="component" value="Chromosome 11"/>
</dbReference>
<gene>
    <name evidence="2" type="ORF">NDU88_001415</name>
</gene>
<comment type="caution">
    <text evidence="2">The sequence shown here is derived from an EMBL/GenBank/DDBJ whole genome shotgun (WGS) entry which is preliminary data.</text>
</comment>
<feature type="region of interest" description="Disordered" evidence="1">
    <location>
        <begin position="55"/>
        <end position="135"/>
    </location>
</feature>
<proteinExistence type="predicted"/>
<feature type="non-terminal residue" evidence="2">
    <location>
        <position position="1"/>
    </location>
</feature>
<evidence type="ECO:0000256" key="1">
    <source>
        <dbReference type="SAM" id="MobiDB-lite"/>
    </source>
</evidence>
<dbReference type="AlphaFoldDB" id="A0AAV7L9R1"/>
<sequence length="135" mass="14060">YDAELQVAVGALKQILQAEDGPRTMSQDAAFAGVQATPMVTTQNVVGSVKKTVRKRKSLDAVEGPAIKKGPSQRNTSESSQKSSGAVGHQAKQMASSLKDKSVTLQNPTAPAASMNIAGPQDQLCIGFTDRGHGP</sequence>
<feature type="compositionally biased region" description="Polar residues" evidence="1">
    <location>
        <begin position="72"/>
        <end position="84"/>
    </location>
</feature>
<reference evidence="2" key="1">
    <citation type="journal article" date="2022" name="bioRxiv">
        <title>Sequencing and chromosome-scale assembly of the giantPleurodeles waltlgenome.</title>
        <authorList>
            <person name="Brown T."/>
            <person name="Elewa A."/>
            <person name="Iarovenko S."/>
            <person name="Subramanian E."/>
            <person name="Araus A.J."/>
            <person name="Petzold A."/>
            <person name="Susuki M."/>
            <person name="Suzuki K.-i.T."/>
            <person name="Hayashi T."/>
            <person name="Toyoda A."/>
            <person name="Oliveira C."/>
            <person name="Osipova E."/>
            <person name="Leigh N.D."/>
            <person name="Simon A."/>
            <person name="Yun M.H."/>
        </authorList>
    </citation>
    <scope>NUCLEOTIDE SEQUENCE</scope>
    <source>
        <strain evidence="2">20211129_DDA</strain>
        <tissue evidence="2">Liver</tissue>
    </source>
</reference>
<dbReference type="EMBL" id="JANPWB010000015">
    <property type="protein sequence ID" value="KAJ1088257.1"/>
    <property type="molecule type" value="Genomic_DNA"/>
</dbReference>
<organism evidence="2 3">
    <name type="scientific">Pleurodeles waltl</name>
    <name type="common">Iberian ribbed newt</name>
    <dbReference type="NCBI Taxonomy" id="8319"/>
    <lineage>
        <taxon>Eukaryota</taxon>
        <taxon>Metazoa</taxon>
        <taxon>Chordata</taxon>
        <taxon>Craniata</taxon>
        <taxon>Vertebrata</taxon>
        <taxon>Euteleostomi</taxon>
        <taxon>Amphibia</taxon>
        <taxon>Batrachia</taxon>
        <taxon>Caudata</taxon>
        <taxon>Salamandroidea</taxon>
        <taxon>Salamandridae</taxon>
        <taxon>Pleurodelinae</taxon>
        <taxon>Pleurodeles</taxon>
    </lineage>
</organism>
<accession>A0AAV7L9R1</accession>
<evidence type="ECO:0000313" key="2">
    <source>
        <dbReference type="EMBL" id="KAJ1088257.1"/>
    </source>
</evidence>